<comment type="caution">
    <text evidence="1">The sequence shown here is derived from an EMBL/GenBank/DDBJ whole genome shotgun (WGS) entry which is preliminary data.</text>
</comment>
<dbReference type="EMBL" id="MCFG01000050">
    <property type="protein sequence ID" value="ORX84547.1"/>
    <property type="molecule type" value="Genomic_DNA"/>
</dbReference>
<protein>
    <submittedName>
        <fullName evidence="1">Uncharacterized protein</fullName>
    </submittedName>
</protein>
<proteinExistence type="predicted"/>
<accession>A0A1Y1XFQ2</accession>
<dbReference type="OrthoDB" id="10506203at2759"/>
<reference evidence="1 2" key="1">
    <citation type="submission" date="2016-08" db="EMBL/GenBank/DDBJ databases">
        <title>A Parts List for Fungal Cellulosomes Revealed by Comparative Genomics.</title>
        <authorList>
            <consortium name="DOE Joint Genome Institute"/>
            <person name="Haitjema C.H."/>
            <person name="Gilmore S.P."/>
            <person name="Henske J.K."/>
            <person name="Solomon K.V."/>
            <person name="De Groot R."/>
            <person name="Kuo A."/>
            <person name="Mondo S.J."/>
            <person name="Salamov A.A."/>
            <person name="Labutti K."/>
            <person name="Zhao Z."/>
            <person name="Chiniquy J."/>
            <person name="Barry K."/>
            <person name="Brewer H.M."/>
            <person name="Purvine S.O."/>
            <person name="Wright A.T."/>
            <person name="Boxma B."/>
            <person name="Van Alen T."/>
            <person name="Hackstein J.H."/>
            <person name="Baker S.E."/>
            <person name="Grigoriev I.V."/>
            <person name="O'Malley M.A."/>
        </authorList>
    </citation>
    <scope>NUCLEOTIDE SEQUENCE [LARGE SCALE GENOMIC DNA]</scope>
    <source>
        <strain evidence="1 2">S4</strain>
    </source>
</reference>
<sequence>MEMNNKKLSLRNEGFDELASSDASSKFLTLGVNREIDIEEYKDDLLPKEISSAISFLINGKDSVPTDERILFFLKSLLILDKASKELIFEVSDKLSEYASYYDPDPYSESLHRIYTTGKNEYLKLFTEERFRDMQLVLEFSKIARIHNSGCKRDFADILESLKMIVNVAFGEENQTLLNKFKILYRKMIRDFGVETLSAEHSFKLLWEYQGDIGRNIEVFTFDVDRLIRTTKHLIGSKHILDISKVGKQLPEDFKQSRKSRAFKFLRELYCLNNNELDMLWEICTLSEMQILCFGQHKALIINNK</sequence>
<evidence type="ECO:0000313" key="2">
    <source>
        <dbReference type="Proteomes" id="UP000193944"/>
    </source>
</evidence>
<organism evidence="1 2">
    <name type="scientific">Anaeromyces robustus</name>
    <dbReference type="NCBI Taxonomy" id="1754192"/>
    <lineage>
        <taxon>Eukaryota</taxon>
        <taxon>Fungi</taxon>
        <taxon>Fungi incertae sedis</taxon>
        <taxon>Chytridiomycota</taxon>
        <taxon>Chytridiomycota incertae sedis</taxon>
        <taxon>Neocallimastigomycetes</taxon>
        <taxon>Neocallimastigales</taxon>
        <taxon>Neocallimastigaceae</taxon>
        <taxon>Anaeromyces</taxon>
    </lineage>
</organism>
<name>A0A1Y1XFQ2_9FUNG</name>
<gene>
    <name evidence="1" type="ORF">BCR32DRAFT_306550</name>
</gene>
<dbReference type="AlphaFoldDB" id="A0A1Y1XFQ2"/>
<evidence type="ECO:0000313" key="1">
    <source>
        <dbReference type="EMBL" id="ORX84547.1"/>
    </source>
</evidence>
<dbReference type="Proteomes" id="UP000193944">
    <property type="component" value="Unassembled WGS sequence"/>
</dbReference>
<reference evidence="1 2" key="2">
    <citation type="submission" date="2016-08" db="EMBL/GenBank/DDBJ databases">
        <title>Pervasive Adenine N6-methylation of Active Genes in Fungi.</title>
        <authorList>
            <consortium name="DOE Joint Genome Institute"/>
            <person name="Mondo S.J."/>
            <person name="Dannebaum R.O."/>
            <person name="Kuo R.C."/>
            <person name="Labutti K."/>
            <person name="Haridas S."/>
            <person name="Kuo A."/>
            <person name="Salamov A."/>
            <person name="Ahrendt S.R."/>
            <person name="Lipzen A."/>
            <person name="Sullivan W."/>
            <person name="Andreopoulos W.B."/>
            <person name="Clum A."/>
            <person name="Lindquist E."/>
            <person name="Daum C."/>
            <person name="Ramamoorthy G.K."/>
            <person name="Gryganskyi A."/>
            <person name="Culley D."/>
            <person name="Magnuson J.K."/>
            <person name="James T.Y."/>
            <person name="O'Malley M.A."/>
            <person name="Stajich J.E."/>
            <person name="Spatafora J.W."/>
            <person name="Visel A."/>
            <person name="Grigoriev I.V."/>
        </authorList>
    </citation>
    <scope>NUCLEOTIDE SEQUENCE [LARGE SCALE GENOMIC DNA]</scope>
    <source>
        <strain evidence="1 2">S4</strain>
    </source>
</reference>
<keyword evidence="2" id="KW-1185">Reference proteome</keyword>